<sequence length="182" mass="20853">MWLSQLASLFILCLVFRRSLQDRMFDFDGIEDAFNAMNTRLTRMEEKDAKKETKWSHLIIPTSSTTKMNWLDSWSRCGGLGAIPFVPKTRQDYEMMKSVRVTIGNNIWLPSSDLAEEGLVKWWNGEVATGGPGVVWRNGEELIYNSEDYDCVLWGTESATTNGAHMAGCDRKEYPMICYKED</sequence>
<proteinExistence type="predicted"/>
<dbReference type="InterPro" id="IPR016187">
    <property type="entry name" value="CTDL_fold"/>
</dbReference>
<evidence type="ECO:0008006" key="4">
    <source>
        <dbReference type="Google" id="ProtNLM"/>
    </source>
</evidence>
<dbReference type="Gene3D" id="3.10.100.10">
    <property type="entry name" value="Mannose-Binding Protein A, subunit A"/>
    <property type="match status" value="1"/>
</dbReference>
<accession>A0AAV2SRQ5</accession>
<protein>
    <recommendedName>
        <fullName evidence="4">C-type lectin domain-containing protein</fullName>
    </recommendedName>
</protein>
<dbReference type="SUPFAM" id="SSF56436">
    <property type="entry name" value="C-type lectin-like"/>
    <property type="match status" value="1"/>
</dbReference>
<dbReference type="Proteomes" id="UP001497623">
    <property type="component" value="Unassembled WGS sequence"/>
</dbReference>
<comment type="caution">
    <text evidence="2">The sequence shown here is derived from an EMBL/GenBank/DDBJ whole genome shotgun (WGS) entry which is preliminary data.</text>
</comment>
<name>A0AAV2SRQ5_MEGNR</name>
<reference evidence="2 3" key="1">
    <citation type="submission" date="2024-05" db="EMBL/GenBank/DDBJ databases">
        <authorList>
            <person name="Wallberg A."/>
        </authorList>
    </citation>
    <scope>NUCLEOTIDE SEQUENCE [LARGE SCALE GENOMIC DNA]</scope>
</reference>
<dbReference type="AlphaFoldDB" id="A0AAV2SRQ5"/>
<keyword evidence="3" id="KW-1185">Reference proteome</keyword>
<dbReference type="EMBL" id="CAXKWB010130555">
    <property type="protein sequence ID" value="CAL4241775.1"/>
    <property type="molecule type" value="Genomic_DNA"/>
</dbReference>
<organism evidence="2 3">
    <name type="scientific">Meganyctiphanes norvegica</name>
    <name type="common">Northern krill</name>
    <name type="synonym">Thysanopoda norvegica</name>
    <dbReference type="NCBI Taxonomy" id="48144"/>
    <lineage>
        <taxon>Eukaryota</taxon>
        <taxon>Metazoa</taxon>
        <taxon>Ecdysozoa</taxon>
        <taxon>Arthropoda</taxon>
        <taxon>Crustacea</taxon>
        <taxon>Multicrustacea</taxon>
        <taxon>Malacostraca</taxon>
        <taxon>Eumalacostraca</taxon>
        <taxon>Eucarida</taxon>
        <taxon>Euphausiacea</taxon>
        <taxon>Euphausiidae</taxon>
        <taxon>Meganyctiphanes</taxon>
    </lineage>
</organism>
<evidence type="ECO:0000256" key="1">
    <source>
        <dbReference type="SAM" id="SignalP"/>
    </source>
</evidence>
<feature type="chain" id="PRO_5043584655" description="C-type lectin domain-containing protein" evidence="1">
    <location>
        <begin position="22"/>
        <end position="182"/>
    </location>
</feature>
<dbReference type="InterPro" id="IPR016186">
    <property type="entry name" value="C-type_lectin-like/link_sf"/>
</dbReference>
<evidence type="ECO:0000313" key="3">
    <source>
        <dbReference type="Proteomes" id="UP001497623"/>
    </source>
</evidence>
<keyword evidence="1" id="KW-0732">Signal</keyword>
<evidence type="ECO:0000313" key="2">
    <source>
        <dbReference type="EMBL" id="CAL4241775.1"/>
    </source>
</evidence>
<gene>
    <name evidence="2" type="ORF">MNOR_LOCUS40731</name>
</gene>
<feature type="signal peptide" evidence="1">
    <location>
        <begin position="1"/>
        <end position="21"/>
    </location>
</feature>